<dbReference type="EMBL" id="JYDO01000164">
    <property type="protein sequence ID" value="KRZ68465.1"/>
    <property type="molecule type" value="Genomic_DNA"/>
</dbReference>
<dbReference type="Pfam" id="PF13949">
    <property type="entry name" value="ALIX_LYPXL_bnd"/>
    <property type="match status" value="1"/>
</dbReference>
<gene>
    <name evidence="8" type="primary">PTPN23</name>
    <name evidence="8" type="ORF">T10_426</name>
</gene>
<reference evidence="8 9" key="1">
    <citation type="submission" date="2015-01" db="EMBL/GenBank/DDBJ databases">
        <title>Evolution of Trichinella species and genotypes.</title>
        <authorList>
            <person name="Korhonen P.K."/>
            <person name="Edoardo P."/>
            <person name="Giuseppe L.R."/>
            <person name="Gasser R.B."/>
        </authorList>
    </citation>
    <scope>NUCLEOTIDE SEQUENCE [LARGE SCALE GENOMIC DNA]</scope>
    <source>
        <strain evidence="8">ISS1980</strain>
    </source>
</reference>
<sequence length="1402" mass="159419">MFHVCLCTVSDQRRLFVGKDGAEIVHFNFIVSDLLNSSKHQAIIVQGCSCCRFGGGDLRGEQGKKLRFSSKILSPLSVGRARYTRTLFACFLACLSVCLQRSHLQTMDLKILQPIDSRIKLAEIRPRSFIDDFQPLCRVPFAAIKARRCKNSPQASAQLKRIISTSLQSDSNMLAESMLTADTTDAGTSMVVQNSIEDIRRNACYYLRLMFLNGKKNSISEKERQHLVFSWTDSIRGNASPAINKIEFEMASVLHNIASAYSYLAARLNRATSMDMELASSFFQFSSGILDQLRGKHSGMAFYSHDFSTSVISFRYQLMLAQAQECMVERSMLDGIDEKYISELIMKAIQDYNTCESLLDAMHAVETVPSNELMALRELIDLKRTYYTALLHMSLSNVALKNERRGEVVARLRLAKGDLNGLERRYDQLPKHFLHITDRLLRVIDRKLSSTRYYALSEDEIAGAELHPCAAVSVVGPMALFEDQQWTECKNSSTLYPERIVSIYKEMREVVIKPYLARHNQLHAQFKAFMGRSQLQQVFLYAERQVPEDIKYWANVLRADPKMVERLSGILNNLQVVRLSARTKLFDLDKRLKAFRGNLKKYQRKSDFKMAINYYNGTEKMVAKCQDVFRSAEQTGDQLTKAHKSVMMILDTLQKSLDYIAETVFTDLYDPCSTEVGRQVNQLRISALVMFAQRMAVVKGLRKTMEKDDIVKKLNQLDEIGFHGRFMEFELGKYSSICDFLRNSFSSQENLLRQFSSFERSFRPIRDSALRSNEGITRRFRSMVECCRSTKTLEAKVDEGERFYARLHFLLDESLRRIEQLEMGATCGYKNIKADNNSCCSRMGACNQRGVIGCGGILCGGGVCTTTCTNTEENGDAASTASELESITGTSNSNVRMKKARRGSSSSKPLVMDNPARNSVQQRQAREKADKMEMLKRKLCEKGEEKMVALNPKLDLDKLKIYLANFKDLVDSLNTMSSNNMTKLELEWQEIQRKCDIEAKNHTVSDAKKFAPMNRVTTVLPYDDTRIMVMMPRNDYINASLVGQLCEYGPSFFIAQVPTKPAVSSFWCMLFESKIELLCLIYDSRDCNAKNFMPRENAKLKTSHFSISISNKQEFGAWTESTIVMEELRDPTRCYSFKCLHFDGWQSKSELIDLEGFVKFLLHVRRCFLLQKEKYNTIVALSLCGSSRCGIFSICLSACCEIMAGQPVPAIGEMPERLCAFRNNCITSKQDLYTCYMVVLTFLKNLCESREQNDDDDYAVVFCIDYHIFISEENGDYDDKEEEDDESEDDEKGEDTENEDLLKLEEKMSKYTFADALDLQFGGPSCSGLGAAQQQAAKENEEKENKCMCQHLLDVKSSTTQSMTHLLHLINVEPFAILSLPCKACCAKCACHDDSSDETLTD</sequence>
<keyword evidence="8" id="KW-0675">Receptor</keyword>
<dbReference type="PROSITE" id="PS50055">
    <property type="entry name" value="TYR_PHOSPHATASE_PTP"/>
    <property type="match status" value="1"/>
</dbReference>
<dbReference type="GO" id="GO:0004725">
    <property type="term" value="F:protein tyrosine phosphatase activity"/>
    <property type="evidence" value="ECO:0007669"/>
    <property type="project" value="InterPro"/>
</dbReference>
<evidence type="ECO:0000256" key="5">
    <source>
        <dbReference type="SAM" id="MobiDB-lite"/>
    </source>
</evidence>
<feature type="region of interest" description="Disordered" evidence="5">
    <location>
        <begin position="889"/>
        <end position="928"/>
    </location>
</feature>
<feature type="domain" description="Tyrosine-protein phosphatase" evidence="6">
    <location>
        <begin position="984"/>
        <end position="1242"/>
    </location>
</feature>
<evidence type="ECO:0000313" key="9">
    <source>
        <dbReference type="Proteomes" id="UP000054843"/>
    </source>
</evidence>
<dbReference type="STRING" id="268474.A0A0V1M9F6"/>
<evidence type="ECO:0000256" key="3">
    <source>
        <dbReference type="ARBA" id="ARBA00022490"/>
    </source>
</evidence>
<dbReference type="InterPro" id="IPR029021">
    <property type="entry name" value="Prot-tyrosine_phosphatase-like"/>
</dbReference>
<dbReference type="Pfam" id="PF00102">
    <property type="entry name" value="Y_phosphatase"/>
    <property type="match status" value="1"/>
</dbReference>
<evidence type="ECO:0000259" key="6">
    <source>
        <dbReference type="PROSITE" id="PS50055"/>
    </source>
</evidence>
<dbReference type="Gene3D" id="3.90.190.10">
    <property type="entry name" value="Protein tyrosine phosphatase superfamily"/>
    <property type="match status" value="1"/>
</dbReference>
<comment type="caution">
    <text evidence="8">The sequence shown here is derived from an EMBL/GenBank/DDBJ whole genome shotgun (WGS) entry which is preliminary data.</text>
</comment>
<dbReference type="OrthoDB" id="10266451at2759"/>
<dbReference type="Gene3D" id="1.25.40.280">
    <property type="entry name" value="alix/aip1 like domains"/>
    <property type="match status" value="1"/>
</dbReference>
<dbReference type="GO" id="GO:0005768">
    <property type="term" value="C:endosome"/>
    <property type="evidence" value="ECO:0007669"/>
    <property type="project" value="UniProtKB-SubCell"/>
</dbReference>
<dbReference type="SMART" id="SM01041">
    <property type="entry name" value="BRO1"/>
    <property type="match status" value="1"/>
</dbReference>
<protein>
    <submittedName>
        <fullName evidence="8">Tyrosine-protein phosphatase non-receptor type 23</fullName>
    </submittedName>
</protein>
<evidence type="ECO:0000313" key="8">
    <source>
        <dbReference type="EMBL" id="KRZ68465.1"/>
    </source>
</evidence>
<dbReference type="GO" id="GO:0043328">
    <property type="term" value="P:protein transport to vacuole involved in ubiquitin-dependent protein catabolic process via the multivesicular body sorting pathway"/>
    <property type="evidence" value="ECO:0007669"/>
    <property type="project" value="TreeGrafter"/>
</dbReference>
<dbReference type="PROSITE" id="PS51180">
    <property type="entry name" value="BRO1"/>
    <property type="match status" value="1"/>
</dbReference>
<keyword evidence="4" id="KW-0967">Endosome</keyword>
<dbReference type="Proteomes" id="UP000054843">
    <property type="component" value="Unassembled WGS sequence"/>
</dbReference>
<organism evidence="8 9">
    <name type="scientific">Trichinella papuae</name>
    <dbReference type="NCBI Taxonomy" id="268474"/>
    <lineage>
        <taxon>Eukaryota</taxon>
        <taxon>Metazoa</taxon>
        <taxon>Ecdysozoa</taxon>
        <taxon>Nematoda</taxon>
        <taxon>Enoplea</taxon>
        <taxon>Dorylaimia</taxon>
        <taxon>Trichinellida</taxon>
        <taxon>Trichinellidae</taxon>
        <taxon>Trichinella</taxon>
    </lineage>
</organism>
<name>A0A0V1M9F6_9BILA</name>
<feature type="region of interest" description="Disordered" evidence="5">
    <location>
        <begin position="1275"/>
        <end position="1298"/>
    </location>
</feature>
<dbReference type="InterPro" id="IPR038499">
    <property type="entry name" value="BRO1_sf"/>
</dbReference>
<dbReference type="SUPFAM" id="SSF52799">
    <property type="entry name" value="(Phosphotyrosine protein) phosphatases II"/>
    <property type="match status" value="1"/>
</dbReference>
<evidence type="ECO:0000259" key="7">
    <source>
        <dbReference type="PROSITE" id="PS51180"/>
    </source>
</evidence>
<dbReference type="SMART" id="SM00194">
    <property type="entry name" value="PTPc"/>
    <property type="match status" value="1"/>
</dbReference>
<evidence type="ECO:0000256" key="1">
    <source>
        <dbReference type="ARBA" id="ARBA00004177"/>
    </source>
</evidence>
<accession>A0A0V1M9F6</accession>
<dbReference type="InterPro" id="IPR025304">
    <property type="entry name" value="ALIX_V_dom"/>
</dbReference>
<keyword evidence="9" id="KW-1185">Reference proteome</keyword>
<evidence type="ECO:0000256" key="4">
    <source>
        <dbReference type="ARBA" id="ARBA00022753"/>
    </source>
</evidence>
<comment type="subcellular location">
    <subcellularLocation>
        <location evidence="2">Cytoplasm</location>
    </subcellularLocation>
    <subcellularLocation>
        <location evidence="1">Endosome</location>
    </subcellularLocation>
</comment>
<keyword evidence="3" id="KW-0963">Cytoplasm</keyword>
<proteinExistence type="predicted"/>
<dbReference type="InterPro" id="IPR000242">
    <property type="entry name" value="PTP_cat"/>
</dbReference>
<feature type="domain" description="BRO1" evidence="7">
    <location>
        <begin position="135"/>
        <end position="950"/>
    </location>
</feature>
<dbReference type="InterPro" id="IPR004328">
    <property type="entry name" value="BRO1_dom"/>
</dbReference>
<dbReference type="PANTHER" id="PTHR23030">
    <property type="entry name" value="PCD6 INTERACTING PROTEIN-RELATED"/>
    <property type="match status" value="1"/>
</dbReference>
<dbReference type="Pfam" id="PF03097">
    <property type="entry name" value="BRO1"/>
    <property type="match status" value="1"/>
</dbReference>
<dbReference type="PANTHER" id="PTHR23030:SF30">
    <property type="entry name" value="TYROSINE-PROTEIN PHOSPHATASE NON-RECEPTOR TYPE 23"/>
    <property type="match status" value="1"/>
</dbReference>
<evidence type="ECO:0000256" key="2">
    <source>
        <dbReference type="ARBA" id="ARBA00004496"/>
    </source>
</evidence>